<feature type="domain" description="RRM" evidence="12">
    <location>
        <begin position="102"/>
        <end position="180"/>
    </location>
</feature>
<feature type="compositionally biased region" description="Basic residues" evidence="11">
    <location>
        <begin position="187"/>
        <end position="204"/>
    </location>
</feature>
<dbReference type="GO" id="GO:0016607">
    <property type="term" value="C:nuclear speck"/>
    <property type="evidence" value="ECO:0007669"/>
    <property type="project" value="UniProtKB-SubCell"/>
</dbReference>
<dbReference type="KEGG" id="bfo:118427605"/>
<keyword evidence="5 10" id="KW-0509">mRNA transport</keyword>
<dbReference type="InterPro" id="IPR012677">
    <property type="entry name" value="Nucleotide-bd_a/b_plait_sf"/>
</dbReference>
<keyword evidence="6 9" id="KW-0694">RNA-binding</keyword>
<name>A0A9J7N7V5_BRAFL</name>
<dbReference type="InterPro" id="IPR000504">
    <property type="entry name" value="RRM_dom"/>
</dbReference>
<dbReference type="Proteomes" id="UP000001554">
    <property type="component" value="Chromosome 12"/>
</dbReference>
<evidence type="ECO:0000256" key="10">
    <source>
        <dbReference type="RuleBase" id="RU361239"/>
    </source>
</evidence>
<comment type="function">
    <text evidence="10">Core component of the splicing-dependent multiprotein exon junction complex (EJC) deposited at splice junctions on mRNAs.</text>
</comment>
<keyword evidence="2 10" id="KW-0813">Transport</keyword>
<proteinExistence type="inferred from homology"/>
<comment type="subunit">
    <text evidence="10">Heterodimer with MAGOH. Part of the mRNA splicing-dependent exon junction complex (EJC) complex; the core complex contains CASC3, EIF4A3, MAGOH and RBM8A.</text>
</comment>
<dbReference type="PRINTS" id="PR01738">
    <property type="entry name" value="RNABINDINGM8"/>
</dbReference>
<reference evidence="14" key="2">
    <citation type="submission" date="2025-08" db="UniProtKB">
        <authorList>
            <consortium name="RefSeq"/>
        </authorList>
    </citation>
    <scope>IDENTIFICATION</scope>
    <source>
        <strain evidence="14">S238N-H82</strain>
        <tissue evidence="14">Testes</tissue>
    </source>
</reference>
<dbReference type="GO" id="GO:0035145">
    <property type="term" value="C:exon-exon junction complex"/>
    <property type="evidence" value="ECO:0000318"/>
    <property type="project" value="GO_Central"/>
</dbReference>
<feature type="region of interest" description="Disordered" evidence="11">
    <location>
        <begin position="42"/>
        <end position="97"/>
    </location>
</feature>
<feature type="region of interest" description="Disordered" evidence="11">
    <location>
        <begin position="184"/>
        <end position="204"/>
    </location>
</feature>
<keyword evidence="7 10" id="KW-0508">mRNA splicing</keyword>
<dbReference type="PANTHER" id="PTHR45894">
    <property type="entry name" value="RNA-BINDING PROTEIN 8A"/>
    <property type="match status" value="1"/>
</dbReference>
<evidence type="ECO:0000256" key="4">
    <source>
        <dbReference type="ARBA" id="ARBA00022664"/>
    </source>
</evidence>
<dbReference type="GO" id="GO:0051028">
    <property type="term" value="P:mRNA transport"/>
    <property type="evidence" value="ECO:0007669"/>
    <property type="project" value="UniProtKB-KW"/>
</dbReference>
<dbReference type="Pfam" id="PF00076">
    <property type="entry name" value="RRM_1"/>
    <property type="match status" value="1"/>
</dbReference>
<keyword evidence="8 10" id="KW-0539">Nucleus</keyword>
<dbReference type="SUPFAM" id="SSF54928">
    <property type="entry name" value="RNA-binding domain, RBD"/>
    <property type="match status" value="1"/>
</dbReference>
<dbReference type="RefSeq" id="XP_035693364.1">
    <property type="nucleotide sequence ID" value="XM_035837471.1"/>
</dbReference>
<accession>A0A9J7N7V5</accession>
<dbReference type="GO" id="GO:0006397">
    <property type="term" value="P:mRNA processing"/>
    <property type="evidence" value="ECO:0007669"/>
    <property type="project" value="UniProtKB-KW"/>
</dbReference>
<feature type="compositionally biased region" description="Acidic residues" evidence="11">
    <location>
        <begin position="42"/>
        <end position="51"/>
    </location>
</feature>
<dbReference type="CDD" id="cd12324">
    <property type="entry name" value="RRM_RBM8"/>
    <property type="match status" value="1"/>
</dbReference>
<dbReference type="AlphaFoldDB" id="A0A9J7N7V5"/>
<dbReference type="GO" id="GO:0008380">
    <property type="term" value="P:RNA splicing"/>
    <property type="evidence" value="ECO:0000318"/>
    <property type="project" value="GO_Central"/>
</dbReference>
<comment type="subcellular location">
    <subcellularLocation>
        <location evidence="10">Nucleus</location>
    </subcellularLocation>
    <subcellularLocation>
        <location evidence="10">Nucleus speckle</location>
    </subcellularLocation>
    <subcellularLocation>
        <location evidence="10">Cytoplasm</location>
    </subcellularLocation>
</comment>
<dbReference type="InterPro" id="IPR033744">
    <property type="entry name" value="RRM_RBM8"/>
</dbReference>
<feature type="compositionally biased region" description="Basic and acidic residues" evidence="11">
    <location>
        <begin position="67"/>
        <end position="85"/>
    </location>
</feature>
<evidence type="ECO:0000256" key="5">
    <source>
        <dbReference type="ARBA" id="ARBA00022816"/>
    </source>
</evidence>
<evidence type="ECO:0000256" key="8">
    <source>
        <dbReference type="ARBA" id="ARBA00023242"/>
    </source>
</evidence>
<evidence type="ECO:0000256" key="9">
    <source>
        <dbReference type="PROSITE-ProRule" id="PRU00176"/>
    </source>
</evidence>
<dbReference type="SMART" id="SM00360">
    <property type="entry name" value="RRM"/>
    <property type="match status" value="1"/>
</dbReference>
<evidence type="ECO:0000259" key="12">
    <source>
        <dbReference type="PROSITE" id="PS50102"/>
    </source>
</evidence>
<dbReference type="InterPro" id="IPR035979">
    <property type="entry name" value="RBD_domain_sf"/>
</dbReference>
<evidence type="ECO:0000256" key="7">
    <source>
        <dbReference type="ARBA" id="ARBA00023187"/>
    </source>
</evidence>
<dbReference type="GeneID" id="118427605"/>
<protein>
    <recommendedName>
        <fullName evidence="10">RNA-binding protein 8A</fullName>
    </recommendedName>
</protein>
<dbReference type="InterPro" id="IPR008111">
    <property type="entry name" value="RNA-bd_8"/>
</dbReference>
<evidence type="ECO:0000313" key="14">
    <source>
        <dbReference type="RefSeq" id="XP_035693364.1"/>
    </source>
</evidence>
<dbReference type="OrthoDB" id="15688at2759"/>
<organism evidence="13 14">
    <name type="scientific">Branchiostoma floridae</name>
    <name type="common">Florida lancelet</name>
    <name type="synonym">Amphioxus</name>
    <dbReference type="NCBI Taxonomy" id="7739"/>
    <lineage>
        <taxon>Eukaryota</taxon>
        <taxon>Metazoa</taxon>
        <taxon>Chordata</taxon>
        <taxon>Cephalochordata</taxon>
        <taxon>Leptocardii</taxon>
        <taxon>Amphioxiformes</taxon>
        <taxon>Branchiostomatidae</taxon>
        <taxon>Branchiostoma</taxon>
    </lineage>
</organism>
<sequence>MQTSEKDQLLLDGKYANQDIRINQSHRGGIMADVLDLHEGGEEFEVDEEGDQGIQKLKEKARKRKGRGFDGDAPRGRESEEHYESVEADSDQPGPQRSVEGWILFVTGVHEEAQEDDIYDKFAEFGEIKNLHLNLDRRTGFLKGYALVEYETFKEAQAAMDALNGTEILENTIHVDWCFVRGPPGGRSRRSGGRRRRSQSPRRR</sequence>
<reference evidence="13" key="1">
    <citation type="journal article" date="2020" name="Nat. Ecol. Evol.">
        <title>Deeply conserved synteny resolves early events in vertebrate evolution.</title>
        <authorList>
            <person name="Simakov O."/>
            <person name="Marletaz F."/>
            <person name="Yue J.X."/>
            <person name="O'Connell B."/>
            <person name="Jenkins J."/>
            <person name="Brandt A."/>
            <person name="Calef R."/>
            <person name="Tung C.H."/>
            <person name="Huang T.K."/>
            <person name="Schmutz J."/>
            <person name="Satoh N."/>
            <person name="Yu J.K."/>
            <person name="Putnam N.H."/>
            <person name="Green R.E."/>
            <person name="Rokhsar D.S."/>
        </authorList>
    </citation>
    <scope>NUCLEOTIDE SEQUENCE [LARGE SCALE GENOMIC DNA]</scope>
    <source>
        <strain evidence="13">S238N-H82</strain>
    </source>
</reference>
<dbReference type="GO" id="GO:0003729">
    <property type="term" value="F:mRNA binding"/>
    <property type="evidence" value="ECO:0000318"/>
    <property type="project" value="GO_Central"/>
</dbReference>
<evidence type="ECO:0000313" key="13">
    <source>
        <dbReference type="Proteomes" id="UP000001554"/>
    </source>
</evidence>
<evidence type="ECO:0000256" key="6">
    <source>
        <dbReference type="ARBA" id="ARBA00022884"/>
    </source>
</evidence>
<dbReference type="Gene3D" id="3.30.70.330">
    <property type="match status" value="1"/>
</dbReference>
<dbReference type="PROSITE" id="PS50102">
    <property type="entry name" value="RRM"/>
    <property type="match status" value="1"/>
</dbReference>
<dbReference type="FunFam" id="3.30.70.330:FF:000157">
    <property type="entry name" value="RNA-binding protein 8A"/>
    <property type="match status" value="1"/>
</dbReference>
<keyword evidence="13" id="KW-1185">Reference proteome</keyword>
<evidence type="ECO:0000256" key="11">
    <source>
        <dbReference type="SAM" id="MobiDB-lite"/>
    </source>
</evidence>
<keyword evidence="4 10" id="KW-0507">mRNA processing</keyword>
<evidence type="ECO:0000256" key="3">
    <source>
        <dbReference type="ARBA" id="ARBA00022490"/>
    </source>
</evidence>
<gene>
    <name evidence="14" type="primary">LOC118427605</name>
</gene>
<comment type="similarity">
    <text evidence="1 10">Belongs to the RBM8A family.</text>
</comment>
<dbReference type="OMA" id="IYNHEEF"/>
<dbReference type="GO" id="GO:0005737">
    <property type="term" value="C:cytoplasm"/>
    <property type="evidence" value="ECO:0007669"/>
    <property type="project" value="UniProtKB-SubCell"/>
</dbReference>
<keyword evidence="3 10" id="KW-0963">Cytoplasm</keyword>
<evidence type="ECO:0000256" key="1">
    <source>
        <dbReference type="ARBA" id="ARBA00007987"/>
    </source>
</evidence>
<evidence type="ECO:0000256" key="2">
    <source>
        <dbReference type="ARBA" id="ARBA00022448"/>
    </source>
</evidence>